<dbReference type="PANTHER" id="PTHR46146">
    <property type="entry name" value="SERINE/THREONINE-PROTEIN KINASE-LIKE PROTEIN CCR4"/>
    <property type="match status" value="1"/>
</dbReference>
<dbReference type="EMBL" id="JBGMDY010000005">
    <property type="protein sequence ID" value="KAL2333372.1"/>
    <property type="molecule type" value="Genomic_DNA"/>
</dbReference>
<sequence length="447" mass="49511">MANQRDGEIVDMRVDAIRSYSERVDSLIRSETASFYGDSPLYTFASRVNGAIRSSSASYEADYETYNSTTTNFPSHSQPHTLEDPYSHSHPQLFGAHQNLGTPAVHVHGFASTEDRMIIFTLDQLKAATDNFSIHNIIHNSLFGVLYRGKLVDGREVGVGIKESGTSRYAFQYELAILSRLHHKNLIELVGFCEEKDERLLVYKYTKNGALYDHLHNKNNVEKGSSVLNSWKIIALDVSRGIQYLHDFAAASIIHRDIRTSNILIDVTWTARLSNFKLAMVSPDHDERQSLALRGTVGFIDPEYGYMDLVTAKNDVYGFGVVLLELLTGKRAIFKYGENGGSPSNVVDFAVPAIMAGELVKILDPRVGPPDVNEAEAVELVADTAIPCVNLERKDRPTMADIVVNLERALASCDSSQDNISTGAICGSRKGDPAANVDHKIFHSRQD</sequence>
<dbReference type="InterPro" id="IPR001245">
    <property type="entry name" value="Ser-Thr/Tyr_kinase_cat_dom"/>
</dbReference>
<dbReference type="Pfam" id="PF07714">
    <property type="entry name" value="PK_Tyr_Ser-Thr"/>
    <property type="match status" value="1"/>
</dbReference>
<reference evidence="2 3" key="1">
    <citation type="submission" date="2024-08" db="EMBL/GenBank/DDBJ databases">
        <title>Insights into the chromosomal genome structure of Flemingia macrophylla.</title>
        <authorList>
            <person name="Ding Y."/>
            <person name="Zhao Y."/>
            <person name="Bi W."/>
            <person name="Wu M."/>
            <person name="Zhao G."/>
            <person name="Gong Y."/>
            <person name="Li W."/>
            <person name="Zhang P."/>
        </authorList>
    </citation>
    <scope>NUCLEOTIDE SEQUENCE [LARGE SCALE GENOMIC DNA]</scope>
    <source>
        <strain evidence="2">DYQJB</strain>
        <tissue evidence="2">Leaf</tissue>
    </source>
</reference>
<dbReference type="InterPro" id="IPR000719">
    <property type="entry name" value="Prot_kinase_dom"/>
</dbReference>
<feature type="domain" description="Protein kinase" evidence="1">
    <location>
        <begin position="132"/>
        <end position="410"/>
    </location>
</feature>
<proteinExistence type="predicted"/>
<dbReference type="AlphaFoldDB" id="A0ABD1MC45"/>
<dbReference type="Proteomes" id="UP001603857">
    <property type="component" value="Unassembled WGS sequence"/>
</dbReference>
<organism evidence="2 3">
    <name type="scientific">Flemingia macrophylla</name>
    <dbReference type="NCBI Taxonomy" id="520843"/>
    <lineage>
        <taxon>Eukaryota</taxon>
        <taxon>Viridiplantae</taxon>
        <taxon>Streptophyta</taxon>
        <taxon>Embryophyta</taxon>
        <taxon>Tracheophyta</taxon>
        <taxon>Spermatophyta</taxon>
        <taxon>Magnoliopsida</taxon>
        <taxon>eudicotyledons</taxon>
        <taxon>Gunneridae</taxon>
        <taxon>Pentapetalae</taxon>
        <taxon>rosids</taxon>
        <taxon>fabids</taxon>
        <taxon>Fabales</taxon>
        <taxon>Fabaceae</taxon>
        <taxon>Papilionoideae</taxon>
        <taxon>50 kb inversion clade</taxon>
        <taxon>NPAAA clade</taxon>
        <taxon>indigoferoid/millettioid clade</taxon>
        <taxon>Phaseoleae</taxon>
        <taxon>Flemingia</taxon>
    </lineage>
</organism>
<evidence type="ECO:0000259" key="1">
    <source>
        <dbReference type="PROSITE" id="PS50011"/>
    </source>
</evidence>
<dbReference type="InterPro" id="IPR020635">
    <property type="entry name" value="Tyr_kinase_cat_dom"/>
</dbReference>
<dbReference type="SMART" id="SM00219">
    <property type="entry name" value="TyrKc"/>
    <property type="match status" value="1"/>
</dbReference>
<name>A0ABD1MC45_9FABA</name>
<dbReference type="PROSITE" id="PS50011">
    <property type="entry name" value="PROTEIN_KINASE_DOM"/>
    <property type="match status" value="1"/>
</dbReference>
<gene>
    <name evidence="2" type="ORF">Fmac_014585</name>
</gene>
<dbReference type="InterPro" id="IPR011009">
    <property type="entry name" value="Kinase-like_dom_sf"/>
</dbReference>
<dbReference type="Gene3D" id="1.10.510.10">
    <property type="entry name" value="Transferase(Phosphotransferase) domain 1"/>
    <property type="match status" value="1"/>
</dbReference>
<protein>
    <recommendedName>
        <fullName evidence="1">Protein kinase domain-containing protein</fullName>
    </recommendedName>
</protein>
<keyword evidence="3" id="KW-1185">Reference proteome</keyword>
<evidence type="ECO:0000313" key="2">
    <source>
        <dbReference type="EMBL" id="KAL2333372.1"/>
    </source>
</evidence>
<dbReference type="InterPro" id="IPR008266">
    <property type="entry name" value="Tyr_kinase_AS"/>
</dbReference>
<accession>A0ABD1MC45</accession>
<dbReference type="SUPFAM" id="SSF56112">
    <property type="entry name" value="Protein kinase-like (PK-like)"/>
    <property type="match status" value="1"/>
</dbReference>
<dbReference type="PANTHER" id="PTHR46146:SF14">
    <property type="entry name" value="SERINE_THREONINE-KINASE CCR4-LIKE PROTEIN"/>
    <property type="match status" value="1"/>
</dbReference>
<dbReference type="PROSITE" id="PS00109">
    <property type="entry name" value="PROTEIN_KINASE_TYR"/>
    <property type="match status" value="1"/>
</dbReference>
<comment type="caution">
    <text evidence="2">The sequence shown here is derived from an EMBL/GenBank/DDBJ whole genome shotgun (WGS) entry which is preliminary data.</text>
</comment>
<dbReference type="Gene3D" id="3.30.200.20">
    <property type="entry name" value="Phosphorylase Kinase, domain 1"/>
    <property type="match status" value="1"/>
</dbReference>
<evidence type="ECO:0000313" key="3">
    <source>
        <dbReference type="Proteomes" id="UP001603857"/>
    </source>
</evidence>